<accession>A0A5E4MZE5</accession>
<dbReference type="Proteomes" id="UP000325440">
    <property type="component" value="Unassembled WGS sequence"/>
</dbReference>
<sequence length="123" mass="14167">MKCVIETLVKKHRPRLMDTEGVVGRCCRRNAGIQKGIECVCVSNDKPLLTKKVQLIVMLCKQYMVQRKFLSFFAHFLKVPCPPHGYEPIRKVLNLFSLADRKRFANLSFPSKLLSNLIDYLAL</sequence>
<protein>
    <submittedName>
        <fullName evidence="1">Uncharacterized protein</fullName>
    </submittedName>
</protein>
<organism evidence="1 2">
    <name type="scientific">Cinara cedri</name>
    <dbReference type="NCBI Taxonomy" id="506608"/>
    <lineage>
        <taxon>Eukaryota</taxon>
        <taxon>Metazoa</taxon>
        <taxon>Ecdysozoa</taxon>
        <taxon>Arthropoda</taxon>
        <taxon>Hexapoda</taxon>
        <taxon>Insecta</taxon>
        <taxon>Pterygota</taxon>
        <taxon>Neoptera</taxon>
        <taxon>Paraneoptera</taxon>
        <taxon>Hemiptera</taxon>
        <taxon>Sternorrhyncha</taxon>
        <taxon>Aphidomorpha</taxon>
        <taxon>Aphidoidea</taxon>
        <taxon>Aphididae</taxon>
        <taxon>Lachninae</taxon>
        <taxon>Cinara</taxon>
    </lineage>
</organism>
<evidence type="ECO:0000313" key="2">
    <source>
        <dbReference type="Proteomes" id="UP000325440"/>
    </source>
</evidence>
<proteinExistence type="predicted"/>
<dbReference type="AlphaFoldDB" id="A0A5E4MZE5"/>
<dbReference type="EMBL" id="CABPRJ010001454">
    <property type="protein sequence ID" value="VVC37754.1"/>
    <property type="molecule type" value="Genomic_DNA"/>
</dbReference>
<gene>
    <name evidence="1" type="ORF">CINCED_3A009714</name>
</gene>
<evidence type="ECO:0000313" key="1">
    <source>
        <dbReference type="EMBL" id="VVC37754.1"/>
    </source>
</evidence>
<name>A0A5E4MZE5_9HEMI</name>
<reference evidence="1 2" key="1">
    <citation type="submission" date="2019-08" db="EMBL/GenBank/DDBJ databases">
        <authorList>
            <person name="Alioto T."/>
            <person name="Alioto T."/>
            <person name="Gomez Garrido J."/>
        </authorList>
    </citation>
    <scope>NUCLEOTIDE SEQUENCE [LARGE SCALE GENOMIC DNA]</scope>
</reference>
<keyword evidence="2" id="KW-1185">Reference proteome</keyword>